<dbReference type="GO" id="GO:0005634">
    <property type="term" value="C:nucleus"/>
    <property type="evidence" value="ECO:0007669"/>
    <property type="project" value="UniProtKB-SubCell"/>
</dbReference>
<reference evidence="10" key="1">
    <citation type="submission" date="2018-07" db="EMBL/GenBank/DDBJ databases">
        <title>Cloning of ESTs of salt stress-related genes from Physcomitrella patens using a modified DDRT-PCR method.</title>
        <authorList>
            <person name="Liu N."/>
            <person name="Xia G."/>
        </authorList>
    </citation>
    <scope>NUCLEOTIDE SEQUENCE</scope>
</reference>
<feature type="compositionally biased region" description="Low complexity" evidence="8">
    <location>
        <begin position="150"/>
        <end position="165"/>
    </location>
</feature>
<dbReference type="Pfam" id="PF00847">
    <property type="entry name" value="AP2"/>
    <property type="match status" value="1"/>
</dbReference>
<sequence length="261" mass="28127">MVEKVVVSSLRRKRGGNLLAPLKRNVSSIAKKSSTPKSGKPVGSPKVYKGVRMRTWGKWVSEIREPNKRSRIWLGSFPTAEMAAKAYDAAAVCLRGRSVKLNFPDSPPRCAARCNSPREVQAAATAAAVACIPSATALTVANFQSPAQTLESSPLHSSPSSSDMSSGDEDSGEDSVQSFVAEGSQISPSEVVPVLEWVKVEFGDKETVAAGDVDFDCDYSFISEFAADSLLACSYNSKGRTEYLPIETHDAALYDSTLWFF</sequence>
<evidence type="ECO:0000256" key="2">
    <source>
        <dbReference type="ARBA" id="ARBA00023015"/>
    </source>
</evidence>
<evidence type="ECO:0000256" key="6">
    <source>
        <dbReference type="ARBA" id="ARBA00023242"/>
    </source>
</evidence>
<dbReference type="PROSITE" id="PS51032">
    <property type="entry name" value="AP2_ERF"/>
    <property type="match status" value="1"/>
</dbReference>
<evidence type="ECO:0000259" key="9">
    <source>
        <dbReference type="PROSITE" id="PS51032"/>
    </source>
</evidence>
<dbReference type="Gene3D" id="3.30.730.10">
    <property type="entry name" value="AP2/ERF domain"/>
    <property type="match status" value="1"/>
</dbReference>
<comment type="similarity">
    <text evidence="7">Belongs to the AP2/ERF transcription factor family. ERF subfamily.</text>
</comment>
<protein>
    <submittedName>
        <fullName evidence="10">Transcriptional factor DBF1</fullName>
    </submittedName>
</protein>
<comment type="subcellular location">
    <subcellularLocation>
        <location evidence="1">Nucleus</location>
    </subcellularLocation>
</comment>
<keyword evidence="2" id="KW-0805">Transcription regulation</keyword>
<evidence type="ECO:0000256" key="1">
    <source>
        <dbReference type="ARBA" id="ARBA00004123"/>
    </source>
</evidence>
<name>Q3HR60_PHYPA</name>
<dbReference type="PRINTS" id="PR00367">
    <property type="entry name" value="ETHRSPELEMNT"/>
</dbReference>
<keyword evidence="4" id="KW-0010">Activator</keyword>
<dbReference type="InterPro" id="IPR036955">
    <property type="entry name" value="AP2/ERF_dom_sf"/>
</dbReference>
<dbReference type="FunFam" id="3.30.730.10:FF:000001">
    <property type="entry name" value="Ethylene-responsive transcription factor 2"/>
    <property type="match status" value="1"/>
</dbReference>
<evidence type="ECO:0000256" key="8">
    <source>
        <dbReference type="SAM" id="MobiDB-lite"/>
    </source>
</evidence>
<evidence type="ECO:0000256" key="5">
    <source>
        <dbReference type="ARBA" id="ARBA00023163"/>
    </source>
</evidence>
<dbReference type="EMBL" id="DQ202211">
    <property type="protein sequence ID" value="ABA43687.2"/>
    <property type="molecule type" value="mRNA"/>
</dbReference>
<dbReference type="PANTHER" id="PTHR31985:SF273">
    <property type="entry name" value="ETHYLENE-RESPONSIVE TRANSCRIPTION FACTOR ERF017"/>
    <property type="match status" value="1"/>
</dbReference>
<evidence type="ECO:0000313" key="10">
    <source>
        <dbReference type="EMBL" id="ABA43687.2"/>
    </source>
</evidence>
<keyword evidence="5" id="KW-0804">Transcription</keyword>
<keyword evidence="6" id="KW-0539">Nucleus</keyword>
<dbReference type="PANTHER" id="PTHR31985">
    <property type="entry name" value="ETHYLENE-RESPONSIVE TRANSCRIPTION FACTOR ERF042-RELATED"/>
    <property type="match status" value="1"/>
</dbReference>
<evidence type="ECO:0000256" key="4">
    <source>
        <dbReference type="ARBA" id="ARBA00023159"/>
    </source>
</evidence>
<dbReference type="InterPro" id="IPR016177">
    <property type="entry name" value="DNA-bd_dom_sf"/>
</dbReference>
<feature type="domain" description="AP2/ERF" evidence="9">
    <location>
        <begin position="47"/>
        <end position="104"/>
    </location>
</feature>
<feature type="region of interest" description="Disordered" evidence="8">
    <location>
        <begin position="149"/>
        <end position="178"/>
    </location>
</feature>
<accession>Q3HR60</accession>
<evidence type="ECO:0000256" key="7">
    <source>
        <dbReference type="ARBA" id="ARBA00024343"/>
    </source>
</evidence>
<evidence type="ECO:0000256" key="3">
    <source>
        <dbReference type="ARBA" id="ARBA00023125"/>
    </source>
</evidence>
<proteinExistence type="evidence at transcript level"/>
<dbReference type="InterPro" id="IPR051032">
    <property type="entry name" value="AP2/ERF_TF_ERF_subfamily"/>
</dbReference>
<keyword evidence="3" id="KW-0238">DNA-binding</keyword>
<dbReference type="SUPFAM" id="SSF54171">
    <property type="entry name" value="DNA-binding domain"/>
    <property type="match status" value="1"/>
</dbReference>
<dbReference type="InterPro" id="IPR001471">
    <property type="entry name" value="AP2/ERF_dom"/>
</dbReference>
<dbReference type="GO" id="GO:0003700">
    <property type="term" value="F:DNA-binding transcription factor activity"/>
    <property type="evidence" value="ECO:0007669"/>
    <property type="project" value="InterPro"/>
</dbReference>
<dbReference type="SMART" id="SM00380">
    <property type="entry name" value="AP2"/>
    <property type="match status" value="1"/>
</dbReference>
<dbReference type="CDD" id="cd00018">
    <property type="entry name" value="AP2"/>
    <property type="match status" value="1"/>
</dbReference>
<organism evidence="10">
    <name type="scientific">Physcomitrium patens</name>
    <name type="common">Spreading-leaved earth moss</name>
    <name type="synonym">Physcomitrella patens</name>
    <dbReference type="NCBI Taxonomy" id="3218"/>
    <lineage>
        <taxon>Eukaryota</taxon>
        <taxon>Viridiplantae</taxon>
        <taxon>Streptophyta</taxon>
        <taxon>Embryophyta</taxon>
        <taxon>Bryophyta</taxon>
        <taxon>Bryophytina</taxon>
        <taxon>Bryopsida</taxon>
        <taxon>Funariidae</taxon>
        <taxon>Funariales</taxon>
        <taxon>Funariaceae</taxon>
        <taxon>Physcomitrium</taxon>
    </lineage>
</organism>
<dbReference type="GO" id="GO:0003677">
    <property type="term" value="F:DNA binding"/>
    <property type="evidence" value="ECO:0007669"/>
    <property type="project" value="UniProtKB-KW"/>
</dbReference>
<dbReference type="AlphaFoldDB" id="Q3HR60"/>